<comment type="caution">
    <text evidence="1">The sequence shown here is derived from an EMBL/GenBank/DDBJ whole genome shotgun (WGS) entry which is preliminary data.</text>
</comment>
<dbReference type="OrthoDB" id="2324273at2759"/>
<name>A0A9W4SVG8_9GLOM</name>
<keyword evidence="2" id="KW-1185">Reference proteome</keyword>
<protein>
    <submittedName>
        <fullName evidence="1">17642_t:CDS:1</fullName>
    </submittedName>
</protein>
<organism evidence="1 2">
    <name type="scientific">Funneliformis geosporum</name>
    <dbReference type="NCBI Taxonomy" id="1117311"/>
    <lineage>
        <taxon>Eukaryota</taxon>
        <taxon>Fungi</taxon>
        <taxon>Fungi incertae sedis</taxon>
        <taxon>Mucoromycota</taxon>
        <taxon>Glomeromycotina</taxon>
        <taxon>Glomeromycetes</taxon>
        <taxon>Glomerales</taxon>
        <taxon>Glomeraceae</taxon>
        <taxon>Funneliformis</taxon>
    </lineage>
</organism>
<dbReference type="Proteomes" id="UP001153678">
    <property type="component" value="Unassembled WGS sequence"/>
</dbReference>
<dbReference type="Pfam" id="PF14441">
    <property type="entry name" value="OTT_1508_deam"/>
    <property type="match status" value="1"/>
</dbReference>
<sequence>MDYCYDKFESRLRKLKEDIIRPQNQHILSFTKFANIKDVNEVDGYEISGICSRYYKTVKDNPAIPKKFLRHLKKVGSYYSALVDITACACKKEYQNQFSNMDVVTLKPNMVNQPIFSWSKIIKMVIRTTGEYNKFKEICLHDDVILKKLEEIYGTDNKKNPRLDNEEIVQRLCLHAEMNILTNIIDQKDKRPVFIAVSKYCCYLCKLYIKFAQNKGYHIFSSGTHNKLYHRWILPDTKDITFKNDALKFIIADLDRIIRKEVVQHVDIRARSDSEGESENSDNAKHVDHAKVDNLIKTRQKKK</sequence>
<evidence type="ECO:0000313" key="1">
    <source>
        <dbReference type="EMBL" id="CAI2182147.1"/>
    </source>
</evidence>
<accession>A0A9W4SVG8</accession>
<dbReference type="AlphaFoldDB" id="A0A9W4SVG8"/>
<dbReference type="EMBL" id="CAMKVN010002677">
    <property type="protein sequence ID" value="CAI2182147.1"/>
    <property type="molecule type" value="Genomic_DNA"/>
</dbReference>
<reference evidence="1" key="1">
    <citation type="submission" date="2022-08" db="EMBL/GenBank/DDBJ databases">
        <authorList>
            <person name="Kallberg Y."/>
            <person name="Tangrot J."/>
            <person name="Rosling A."/>
        </authorList>
    </citation>
    <scope>NUCLEOTIDE SEQUENCE</scope>
    <source>
        <strain evidence="1">Wild A</strain>
    </source>
</reference>
<evidence type="ECO:0000313" key="2">
    <source>
        <dbReference type="Proteomes" id="UP001153678"/>
    </source>
</evidence>
<dbReference type="InterPro" id="IPR027796">
    <property type="entry name" value="OTT_1508_deam-like"/>
</dbReference>
<proteinExistence type="predicted"/>
<gene>
    <name evidence="1" type="ORF">FWILDA_LOCUS10436</name>
</gene>